<dbReference type="Proteomes" id="UP000198932">
    <property type="component" value="Unassembled WGS sequence"/>
</dbReference>
<dbReference type="InterPro" id="IPR036754">
    <property type="entry name" value="YbaK/aa-tRNA-synt-asso_dom_sf"/>
</dbReference>
<proteinExistence type="predicted"/>
<accession>A0A1I6GUN4</accession>
<dbReference type="OrthoDB" id="27691at2157"/>
<sequence>MHPRAAEFGERARERYDADVDVLEFDASTETAAAAADALGCETGAIASTIIVSLSRGDDEARRGSGGRAPPDDLVAAITSGANRLDLDAVADHFGADAAEMGDPDRIREVVGWSIGGVPPVCHDAALPTVFDPTLTEYDTVYGAAGTPNAVFVVEPETLAGLADATVVDLTD</sequence>
<dbReference type="Pfam" id="PF04073">
    <property type="entry name" value="tRNA_edit"/>
    <property type="match status" value="1"/>
</dbReference>
<dbReference type="GO" id="GO:0002161">
    <property type="term" value="F:aminoacyl-tRNA deacylase activity"/>
    <property type="evidence" value="ECO:0007669"/>
    <property type="project" value="InterPro"/>
</dbReference>
<dbReference type="EMBL" id="FOYN01000003">
    <property type="protein sequence ID" value="SFR45870.1"/>
    <property type="molecule type" value="Genomic_DNA"/>
</dbReference>
<dbReference type="AlphaFoldDB" id="A0A1I6GUN4"/>
<dbReference type="SUPFAM" id="SSF55826">
    <property type="entry name" value="YbaK/ProRS associated domain"/>
    <property type="match status" value="1"/>
</dbReference>
<dbReference type="STRING" id="35743.SAMN04487937_2077"/>
<evidence type="ECO:0000313" key="3">
    <source>
        <dbReference type="Proteomes" id="UP000198932"/>
    </source>
</evidence>
<reference evidence="3" key="1">
    <citation type="submission" date="2016-10" db="EMBL/GenBank/DDBJ databases">
        <authorList>
            <person name="Varghese N."/>
            <person name="Submissions S."/>
        </authorList>
    </citation>
    <scope>NUCLEOTIDE SEQUENCE [LARGE SCALE GENOMIC DNA]</scope>
    <source>
        <strain evidence="3">RD 26</strain>
    </source>
</reference>
<evidence type="ECO:0000313" key="2">
    <source>
        <dbReference type="EMBL" id="SFR45870.1"/>
    </source>
</evidence>
<organism evidence="2 3">
    <name type="scientific">Halorubrum sodomense</name>
    <dbReference type="NCBI Taxonomy" id="35743"/>
    <lineage>
        <taxon>Archaea</taxon>
        <taxon>Methanobacteriati</taxon>
        <taxon>Methanobacteriota</taxon>
        <taxon>Stenosarchaea group</taxon>
        <taxon>Halobacteria</taxon>
        <taxon>Halobacteriales</taxon>
        <taxon>Haloferacaceae</taxon>
        <taxon>Halorubrum</taxon>
    </lineage>
</organism>
<evidence type="ECO:0000259" key="1">
    <source>
        <dbReference type="Pfam" id="PF04073"/>
    </source>
</evidence>
<dbReference type="PANTHER" id="PTHR30411">
    <property type="entry name" value="CYTOPLASMIC PROTEIN"/>
    <property type="match status" value="1"/>
</dbReference>
<dbReference type="PANTHER" id="PTHR30411:SF1">
    <property type="entry name" value="CYTOPLASMIC PROTEIN"/>
    <property type="match status" value="1"/>
</dbReference>
<dbReference type="RefSeq" id="WP_092921692.1">
    <property type="nucleotide sequence ID" value="NZ_FOYN01000003.1"/>
</dbReference>
<protein>
    <submittedName>
        <fullName evidence="2">Cys-tRNA(Pro) deacylase, prolyl-tRNA editing enzyme YbaK/EbsC</fullName>
    </submittedName>
</protein>
<name>A0A1I6GUN4_HALSD</name>
<dbReference type="InterPro" id="IPR007214">
    <property type="entry name" value="YbaK/aa-tRNA-synth-assoc-dom"/>
</dbReference>
<keyword evidence="3" id="KW-1185">Reference proteome</keyword>
<dbReference type="CDD" id="cd04333">
    <property type="entry name" value="ProX_deacylase"/>
    <property type="match status" value="1"/>
</dbReference>
<dbReference type="Gene3D" id="3.90.960.10">
    <property type="entry name" value="YbaK/aminoacyl-tRNA synthetase-associated domain"/>
    <property type="match status" value="1"/>
</dbReference>
<feature type="domain" description="YbaK/aminoacyl-tRNA synthetase-associated" evidence="1">
    <location>
        <begin position="28"/>
        <end position="160"/>
    </location>
</feature>
<gene>
    <name evidence="2" type="ORF">SAMN04487937_2077</name>
</gene>